<protein>
    <submittedName>
        <fullName evidence="3">Transcription factor WhiB</fullName>
    </submittedName>
</protein>
<accession>A0A1Y5PLN2</accession>
<dbReference type="AlphaFoldDB" id="A0A1Y5PLN2"/>
<gene>
    <name evidence="3" type="ORF">MHPYR_830009</name>
</gene>
<evidence type="ECO:0000313" key="3">
    <source>
        <dbReference type="EMBL" id="SBS79613.1"/>
    </source>
</evidence>
<dbReference type="EMBL" id="FLQS01000082">
    <property type="protein sequence ID" value="SBS79613.1"/>
    <property type="molecule type" value="Genomic_DNA"/>
</dbReference>
<evidence type="ECO:0000259" key="2">
    <source>
        <dbReference type="PROSITE" id="PS51674"/>
    </source>
</evidence>
<proteinExistence type="predicted"/>
<sequence>MPTDIHSVSRPLEPGRLYRTDQPTPCAGSLNRGDLWFSPFKDRIHAVRACQSCPFIGRCGYNAVAVRATYGVWGGLSLPGDRATPESLEKAYRYLLAQFEHRRAAELGGIAVPVRPDPNARRRRATTDSAAA</sequence>
<organism evidence="3">
    <name type="scientific">uncultured Mycobacterium sp</name>
    <dbReference type="NCBI Taxonomy" id="171292"/>
    <lineage>
        <taxon>Bacteria</taxon>
        <taxon>Bacillati</taxon>
        <taxon>Actinomycetota</taxon>
        <taxon>Actinomycetes</taxon>
        <taxon>Mycobacteriales</taxon>
        <taxon>Mycobacteriaceae</taxon>
        <taxon>Mycobacterium</taxon>
        <taxon>environmental samples</taxon>
    </lineage>
</organism>
<feature type="domain" description="4Fe-4S Wbl-type" evidence="2">
    <location>
        <begin position="25"/>
        <end position="83"/>
    </location>
</feature>
<name>A0A1Y5PLN2_9MYCO</name>
<dbReference type="InterPro" id="IPR034768">
    <property type="entry name" value="4FE4S_WBL"/>
</dbReference>
<evidence type="ECO:0000256" key="1">
    <source>
        <dbReference type="SAM" id="MobiDB-lite"/>
    </source>
</evidence>
<dbReference type="Pfam" id="PF02467">
    <property type="entry name" value="Whib"/>
    <property type="match status" value="1"/>
</dbReference>
<dbReference type="PROSITE" id="PS51674">
    <property type="entry name" value="4FE4S_WBL"/>
    <property type="match status" value="1"/>
</dbReference>
<feature type="region of interest" description="Disordered" evidence="1">
    <location>
        <begin position="1"/>
        <end position="20"/>
    </location>
</feature>
<reference evidence="3" key="1">
    <citation type="submission" date="2016-03" db="EMBL/GenBank/DDBJ databases">
        <authorList>
            <person name="Ploux O."/>
        </authorList>
    </citation>
    <scope>NUCLEOTIDE SEQUENCE</scope>
    <source>
        <strain evidence="3">UC10</strain>
    </source>
</reference>